<keyword evidence="1" id="KW-0547">Nucleotide-binding</keyword>
<dbReference type="Gene3D" id="3.40.50.300">
    <property type="entry name" value="P-loop containing nucleotide triphosphate hydrolases"/>
    <property type="match status" value="1"/>
</dbReference>
<dbReference type="Pfam" id="PF06506">
    <property type="entry name" value="PrpR_N"/>
    <property type="match status" value="1"/>
</dbReference>
<evidence type="ECO:0000256" key="5">
    <source>
        <dbReference type="ARBA" id="ARBA00023163"/>
    </source>
</evidence>
<dbReference type="Gene3D" id="1.10.10.60">
    <property type="entry name" value="Homeodomain-like"/>
    <property type="match status" value="1"/>
</dbReference>
<dbReference type="InterPro" id="IPR003593">
    <property type="entry name" value="AAA+_ATPase"/>
</dbReference>
<dbReference type="InterPro" id="IPR025943">
    <property type="entry name" value="Sigma_54_int_dom_ATP-bd_2"/>
</dbReference>
<dbReference type="GO" id="GO:0005524">
    <property type="term" value="F:ATP binding"/>
    <property type="evidence" value="ECO:0007669"/>
    <property type="project" value="UniProtKB-KW"/>
</dbReference>
<dbReference type="PANTHER" id="PTHR32071">
    <property type="entry name" value="TRANSCRIPTIONAL REGULATORY PROTEIN"/>
    <property type="match status" value="1"/>
</dbReference>
<dbReference type="SUPFAM" id="SSF46689">
    <property type="entry name" value="Homeodomain-like"/>
    <property type="match status" value="1"/>
</dbReference>
<dbReference type="PROSITE" id="PS50045">
    <property type="entry name" value="SIGMA54_INTERACT_4"/>
    <property type="match status" value="1"/>
</dbReference>
<proteinExistence type="predicted"/>
<dbReference type="STRING" id="84022.CACET_c38410"/>
<dbReference type="PROSITE" id="PS50112">
    <property type="entry name" value="PAS"/>
    <property type="match status" value="1"/>
</dbReference>
<dbReference type="SUPFAM" id="SSF159800">
    <property type="entry name" value="PrpR receptor domain-like"/>
    <property type="match status" value="1"/>
</dbReference>
<dbReference type="Pfam" id="PF00158">
    <property type="entry name" value="Sigma54_activat"/>
    <property type="match status" value="1"/>
</dbReference>
<dbReference type="KEGG" id="cace:CACET_c38410"/>
<evidence type="ECO:0000256" key="1">
    <source>
        <dbReference type="ARBA" id="ARBA00022741"/>
    </source>
</evidence>
<dbReference type="Proteomes" id="UP000035704">
    <property type="component" value="Chromosome"/>
</dbReference>
<dbReference type="GO" id="GO:0000156">
    <property type="term" value="F:phosphorelay response regulator activity"/>
    <property type="evidence" value="ECO:0007669"/>
    <property type="project" value="InterPro"/>
</dbReference>
<dbReference type="InterPro" id="IPR058031">
    <property type="entry name" value="AAA_lid_NorR"/>
</dbReference>
<dbReference type="SUPFAM" id="SSF52540">
    <property type="entry name" value="P-loop containing nucleoside triphosphate hydrolases"/>
    <property type="match status" value="1"/>
</dbReference>
<dbReference type="PROSITE" id="PS00676">
    <property type="entry name" value="SIGMA54_INTERACT_2"/>
    <property type="match status" value="1"/>
</dbReference>
<dbReference type="PATRIC" id="fig|84022.5.peg.1091"/>
<name>A0A0D8I893_9CLOT</name>
<dbReference type="InterPro" id="IPR035965">
    <property type="entry name" value="PAS-like_dom_sf"/>
</dbReference>
<gene>
    <name evidence="6" type="ORF">CACET_c38410</name>
</gene>
<evidence type="ECO:0000256" key="3">
    <source>
        <dbReference type="ARBA" id="ARBA00023015"/>
    </source>
</evidence>
<dbReference type="Pfam" id="PF25601">
    <property type="entry name" value="AAA_lid_14"/>
    <property type="match status" value="1"/>
</dbReference>
<keyword evidence="3" id="KW-0805">Transcription regulation</keyword>
<protein>
    <submittedName>
        <fullName evidence="6">Transcriptional regulator</fullName>
    </submittedName>
</protein>
<keyword evidence="2" id="KW-0067">ATP-binding</keyword>
<dbReference type="PANTHER" id="PTHR32071:SF57">
    <property type="entry name" value="C4-DICARBOXYLATE TRANSPORT TRANSCRIPTIONAL REGULATORY PROTEIN DCTD"/>
    <property type="match status" value="1"/>
</dbReference>
<dbReference type="InterPro" id="IPR002078">
    <property type="entry name" value="Sigma_54_int"/>
</dbReference>
<keyword evidence="7" id="KW-1185">Reference proteome</keyword>
<dbReference type="SMART" id="SM00382">
    <property type="entry name" value="AAA"/>
    <property type="match status" value="1"/>
</dbReference>
<organism evidence="6 7">
    <name type="scientific">Clostridium aceticum</name>
    <dbReference type="NCBI Taxonomy" id="84022"/>
    <lineage>
        <taxon>Bacteria</taxon>
        <taxon>Bacillati</taxon>
        <taxon>Bacillota</taxon>
        <taxon>Clostridia</taxon>
        <taxon>Eubacteriales</taxon>
        <taxon>Clostridiaceae</taxon>
        <taxon>Clostridium</taxon>
    </lineage>
</organism>
<dbReference type="AlphaFoldDB" id="A0A0D8I893"/>
<dbReference type="Gene3D" id="3.40.50.10660">
    <property type="entry name" value="PrpR receptor domain-like"/>
    <property type="match status" value="1"/>
</dbReference>
<dbReference type="InterPro" id="IPR027417">
    <property type="entry name" value="P-loop_NTPase"/>
</dbReference>
<sequence>MKRICFIAPYEEIFQLAHQVREESKLNFTIKKGNLEEGIEPAMEAEKQGAQVIISRGGTASFIRQNVNIPVVEIRVTGYDVLKSLYPYRNTKVIIGIVGYQSVVDGCHTVSSILNIPIKEVIIPNVEEAIDWKVVQQEVAALIEQYDIKVLVGDTTIISRLTSLNIDVKLITSGKEAVIQAVEEALHILHVRKVEKERGKRFEAVLDFVNDGVVATDEHGVITVINPAAEDIFKVKREEALGYPVKEIIPNTEIMKVLESKSADIQKLQKVSNDYIMTNRIPIIVDGLVKGVVATFQDVSTIQGAEQKIRQNLYAKGLVTRYSFKDFLTKNQRMKRLITVSEDFAKTDATVLIEGESGTGKEMFAQSIHALSLRKEGPFVAVNCAALPPQLLESELFGYVEGAFTGAKKDGKIGLFELAHNGTIFLDEIGEMDKSLQARLLRVLEEKQVMRLGSDKVIPVDIRVIAATNANLKNQIKQDEFRMDLYYRLNVLKLQTIPLRERKEDIEYLTNYFIRTINKKYGRQVEKFTSEVMTLLMKYSWPGNIRELKNIVERLVLSATKDYVRLEDTEFLMEELKDDFTLKEEEDKFSILEGTMQEIKRKVILKVLEEESYNKSRTAKRLGIDRSTVEKYLQ</sequence>
<dbReference type="SUPFAM" id="SSF55785">
    <property type="entry name" value="PYP-like sensor domain (PAS domain)"/>
    <property type="match status" value="1"/>
</dbReference>
<dbReference type="RefSeq" id="WP_044825600.1">
    <property type="nucleotide sequence ID" value="NZ_CP009687.1"/>
</dbReference>
<dbReference type="InterPro" id="IPR025944">
    <property type="entry name" value="Sigma_54_int_dom_CS"/>
</dbReference>
<dbReference type="Pfam" id="PF02954">
    <property type="entry name" value="HTH_8"/>
    <property type="match status" value="1"/>
</dbReference>
<dbReference type="InterPro" id="IPR025662">
    <property type="entry name" value="Sigma_54_int_dom_ATP-bd_1"/>
</dbReference>
<dbReference type="Gene3D" id="3.40.50.2300">
    <property type="match status" value="1"/>
</dbReference>
<dbReference type="EMBL" id="CP009687">
    <property type="protein sequence ID" value="AKL97269.1"/>
    <property type="molecule type" value="Genomic_DNA"/>
</dbReference>
<dbReference type="InterPro" id="IPR000014">
    <property type="entry name" value="PAS"/>
</dbReference>
<dbReference type="Pfam" id="PF00989">
    <property type="entry name" value="PAS"/>
    <property type="match status" value="1"/>
</dbReference>
<dbReference type="InterPro" id="IPR013767">
    <property type="entry name" value="PAS_fold"/>
</dbReference>
<dbReference type="CDD" id="cd00009">
    <property type="entry name" value="AAA"/>
    <property type="match status" value="1"/>
</dbReference>
<accession>A0A0D8I893</accession>
<dbReference type="GO" id="GO:0006355">
    <property type="term" value="P:regulation of DNA-templated transcription"/>
    <property type="evidence" value="ECO:0007669"/>
    <property type="project" value="InterPro"/>
</dbReference>
<dbReference type="CDD" id="cd00130">
    <property type="entry name" value="PAS"/>
    <property type="match status" value="1"/>
</dbReference>
<dbReference type="Gene3D" id="1.10.8.60">
    <property type="match status" value="1"/>
</dbReference>
<dbReference type="PROSITE" id="PS00675">
    <property type="entry name" value="SIGMA54_INTERACT_1"/>
    <property type="match status" value="1"/>
</dbReference>
<dbReference type="NCBIfam" id="TIGR00229">
    <property type="entry name" value="sensory_box"/>
    <property type="match status" value="1"/>
</dbReference>
<dbReference type="InterPro" id="IPR002197">
    <property type="entry name" value="HTH_Fis"/>
</dbReference>
<dbReference type="InterPro" id="IPR010524">
    <property type="entry name" value="Sig_transdc_resp-reg_PrpR_N"/>
</dbReference>
<dbReference type="FunFam" id="3.40.50.300:FF:000006">
    <property type="entry name" value="DNA-binding transcriptional regulator NtrC"/>
    <property type="match status" value="1"/>
</dbReference>
<dbReference type="PROSITE" id="PS00688">
    <property type="entry name" value="SIGMA54_INTERACT_3"/>
    <property type="match status" value="1"/>
</dbReference>
<dbReference type="GO" id="GO:0043565">
    <property type="term" value="F:sequence-specific DNA binding"/>
    <property type="evidence" value="ECO:0007669"/>
    <property type="project" value="InterPro"/>
</dbReference>
<evidence type="ECO:0000313" key="7">
    <source>
        <dbReference type="Proteomes" id="UP000035704"/>
    </source>
</evidence>
<dbReference type="Gene3D" id="3.30.450.20">
    <property type="entry name" value="PAS domain"/>
    <property type="match status" value="1"/>
</dbReference>
<evidence type="ECO:0000256" key="4">
    <source>
        <dbReference type="ARBA" id="ARBA00023125"/>
    </source>
</evidence>
<reference evidence="6 7" key="1">
    <citation type="submission" date="2014-10" db="EMBL/GenBank/DDBJ databases">
        <title>Genome sequence of Clostridium aceticum DSM 1496.</title>
        <authorList>
            <person name="Poehlein A."/>
            <person name="Schiel-Bengelsdorf B."/>
            <person name="Gottschalk G."/>
            <person name="Duerre P."/>
            <person name="Daniel R."/>
        </authorList>
    </citation>
    <scope>NUCLEOTIDE SEQUENCE [LARGE SCALE GENOMIC DNA]</scope>
    <source>
        <strain evidence="6 7">DSM 1496</strain>
    </source>
</reference>
<evidence type="ECO:0000313" key="6">
    <source>
        <dbReference type="EMBL" id="AKL97269.1"/>
    </source>
</evidence>
<keyword evidence="4" id="KW-0238">DNA-binding</keyword>
<dbReference type="SMART" id="SM00091">
    <property type="entry name" value="PAS"/>
    <property type="match status" value="1"/>
</dbReference>
<evidence type="ECO:0000256" key="2">
    <source>
        <dbReference type="ARBA" id="ARBA00022840"/>
    </source>
</evidence>
<dbReference type="InterPro" id="IPR009057">
    <property type="entry name" value="Homeodomain-like_sf"/>
</dbReference>
<keyword evidence="5" id="KW-0804">Transcription</keyword>